<evidence type="ECO:0000256" key="1">
    <source>
        <dbReference type="SAM" id="MobiDB-lite"/>
    </source>
</evidence>
<evidence type="ECO:0000259" key="3">
    <source>
        <dbReference type="Pfam" id="PF13960"/>
    </source>
</evidence>
<dbReference type="AlphaFoldDB" id="A0A834GW74"/>
<evidence type="ECO:0000259" key="2">
    <source>
        <dbReference type="Pfam" id="PF13952"/>
    </source>
</evidence>
<comment type="caution">
    <text evidence="4">The sequence shown here is derived from an EMBL/GenBank/DDBJ whole genome shotgun (WGS) entry which is preliminary data.</text>
</comment>
<sequence length="1092" mass="125472">MMRNLWMHPADGDEWKEFDIQHPEFALEPHNVRLGIAIDGFNPFGNMDNSYSIWPVILIPYNLPPWLIMKEPFLMLSLLIPRDKQPGIDIDVYMQPLKDELKELWNNGALTYDASSGESFQMRVTMWWTVHDWPAFGDISGWRTKGHYACYPCNDEPFYESLRSKTAYLNHRAYFPNNHPERRKKAAYDGKSEERKRSLELPVHKIEEQLKNVPKISFGKDPSNRKRPRYEPNWTKVSILYDMPCCKNRKLLHNIDVMHVEKNFGEALWETMLGIEGKNKDTDKARNDLEDRGIRKELWLTQLKYPDGYATNISRFLGKLKRFLSNRARPEGSIVEAYIVKKCITFCSMYLDGVETAHNRPERNEDLGVRRQGLTVFTETARPILPITRDGQMSQELRDIAHWFLLYNSPELEKYLEYVLLLIILYIIHMNRLRVEESPEATDELWSLANGPNLLVKEYSGCIINGVKFHTREVDDCRTSQNSGVLVVGDHEGEMHDFYGHLSKVWEFGYRCSNKVVLFQCEWYNTGNTGRTRTIRTDAHCTSIDVTSRWYQSDPFVLRSQAKQVFYLNDTKWGKLWQVVQQVQHRGVFDVSEVNNEEPRYPMKCDDAFQQENITSVVPIDVEVEVHCHRDGAEDEVMLGVGPLDETIEESGDDEDDEDDEIPDVEMDPDVDYDICNNKMANGKKNFIKPCSLATMKKTKYEMARDERMKENNARLKAAGIDRILANLRGSSLPNCMNEKRRGTKNGVDDPDYMPPSIEDTNDDESLDSLEHEPSPPLNVEIQSEAAAVSNAVAPNRRGRGISCGLELQRLVKNKGKLLVPIPPEYRAPVGTYASKLASKIGVEVYAQVEDLSVKSWKAVDEGIKAPLLQSLKDQFDFEGDPIDVNKAITSRCGRRLSDYTHRLYEKFKKLKATKGEAYARSHPPPQIAMEQWTRLIEKKWTNKDWLLRSEKNIENRRSNKTKHRCGTKSLAVRVHEHALKNEGQLPKLPEFHKSTLYNDNTGKWIAPKCQTNYEEMVLVDATLNQEGATPLTGEQMSVTVLKQRPGYVKGLGLKPSSSIRTTSKTALKALGLRPSSSAMTHEYVSCLEMKI</sequence>
<feature type="region of interest" description="Disordered" evidence="1">
    <location>
        <begin position="647"/>
        <end position="671"/>
    </location>
</feature>
<feature type="region of interest" description="Disordered" evidence="1">
    <location>
        <begin position="735"/>
        <end position="777"/>
    </location>
</feature>
<evidence type="ECO:0008006" key="6">
    <source>
        <dbReference type="Google" id="ProtNLM"/>
    </source>
</evidence>
<feature type="domain" description="DUF4216" evidence="2">
    <location>
        <begin position="506"/>
        <end position="580"/>
    </location>
</feature>
<dbReference type="InterPro" id="IPR004242">
    <property type="entry name" value="Transposase_21"/>
</dbReference>
<accession>A0A834GW74</accession>
<dbReference type="Pfam" id="PF13952">
    <property type="entry name" value="DUF4216"/>
    <property type="match status" value="1"/>
</dbReference>
<gene>
    <name evidence="4" type="ORF">RHSIM_Rhsim06G0076200</name>
</gene>
<dbReference type="Pfam" id="PF02992">
    <property type="entry name" value="Transposase_21"/>
    <property type="match status" value="1"/>
</dbReference>
<dbReference type="Proteomes" id="UP000626092">
    <property type="component" value="Unassembled WGS sequence"/>
</dbReference>
<proteinExistence type="predicted"/>
<reference evidence="4" key="1">
    <citation type="submission" date="2019-11" db="EMBL/GenBank/DDBJ databases">
        <authorList>
            <person name="Liu Y."/>
            <person name="Hou J."/>
            <person name="Li T.-Q."/>
            <person name="Guan C.-H."/>
            <person name="Wu X."/>
            <person name="Wu H.-Z."/>
            <person name="Ling F."/>
            <person name="Zhang R."/>
            <person name="Shi X.-G."/>
            <person name="Ren J.-P."/>
            <person name="Chen E.-F."/>
            <person name="Sun J.-M."/>
        </authorList>
    </citation>
    <scope>NUCLEOTIDE SEQUENCE</scope>
    <source>
        <strain evidence="4">Adult_tree_wgs_1</strain>
        <tissue evidence="4">Leaves</tissue>
    </source>
</reference>
<organism evidence="4 5">
    <name type="scientific">Rhododendron simsii</name>
    <name type="common">Sims's rhododendron</name>
    <dbReference type="NCBI Taxonomy" id="118357"/>
    <lineage>
        <taxon>Eukaryota</taxon>
        <taxon>Viridiplantae</taxon>
        <taxon>Streptophyta</taxon>
        <taxon>Embryophyta</taxon>
        <taxon>Tracheophyta</taxon>
        <taxon>Spermatophyta</taxon>
        <taxon>Magnoliopsida</taxon>
        <taxon>eudicotyledons</taxon>
        <taxon>Gunneridae</taxon>
        <taxon>Pentapetalae</taxon>
        <taxon>asterids</taxon>
        <taxon>Ericales</taxon>
        <taxon>Ericaceae</taxon>
        <taxon>Ericoideae</taxon>
        <taxon>Rhodoreae</taxon>
        <taxon>Rhododendron</taxon>
    </lineage>
</organism>
<dbReference type="InterPro" id="IPR025452">
    <property type="entry name" value="DUF4218"/>
</dbReference>
<protein>
    <recommendedName>
        <fullName evidence="6">DUF4218 domain-containing protein</fullName>
    </recommendedName>
</protein>
<evidence type="ECO:0000313" key="5">
    <source>
        <dbReference type="Proteomes" id="UP000626092"/>
    </source>
</evidence>
<dbReference type="PANTHER" id="PTHR48258">
    <property type="entry name" value="DUF4218 DOMAIN-CONTAINING PROTEIN-RELATED"/>
    <property type="match status" value="1"/>
</dbReference>
<dbReference type="EMBL" id="WJXA01000006">
    <property type="protein sequence ID" value="KAF7141455.1"/>
    <property type="molecule type" value="Genomic_DNA"/>
</dbReference>
<evidence type="ECO:0000313" key="4">
    <source>
        <dbReference type="EMBL" id="KAF7141455.1"/>
    </source>
</evidence>
<keyword evidence="5" id="KW-1185">Reference proteome</keyword>
<dbReference type="Pfam" id="PF13960">
    <property type="entry name" value="DUF4218"/>
    <property type="match status" value="1"/>
</dbReference>
<name>A0A834GW74_RHOSS</name>
<dbReference type="OrthoDB" id="1878503at2759"/>
<dbReference type="InterPro" id="IPR025312">
    <property type="entry name" value="DUF4216"/>
</dbReference>
<dbReference type="PANTHER" id="PTHR48258:SF6">
    <property type="entry name" value="LEUCINE-RICH REPEAT DOMAIN, L DOMAIN-CONTAINING PROTEIN"/>
    <property type="match status" value="1"/>
</dbReference>
<feature type="domain" description="DUF4218" evidence="3">
    <location>
        <begin position="313"/>
        <end position="364"/>
    </location>
</feature>